<dbReference type="EMBL" id="JAPFFI010000014">
    <property type="protein sequence ID" value="KAJ6366254.1"/>
    <property type="molecule type" value="Genomic_DNA"/>
</dbReference>
<keyword evidence="2" id="KW-1185">Reference proteome</keyword>
<organism evidence="1 2">
    <name type="scientific">Salix suchowensis</name>
    <dbReference type="NCBI Taxonomy" id="1278906"/>
    <lineage>
        <taxon>Eukaryota</taxon>
        <taxon>Viridiplantae</taxon>
        <taxon>Streptophyta</taxon>
        <taxon>Embryophyta</taxon>
        <taxon>Tracheophyta</taxon>
        <taxon>Spermatophyta</taxon>
        <taxon>Magnoliopsida</taxon>
        <taxon>eudicotyledons</taxon>
        <taxon>Gunneridae</taxon>
        <taxon>Pentapetalae</taxon>
        <taxon>rosids</taxon>
        <taxon>fabids</taxon>
        <taxon>Malpighiales</taxon>
        <taxon>Salicaceae</taxon>
        <taxon>Saliceae</taxon>
        <taxon>Salix</taxon>
    </lineage>
</organism>
<dbReference type="PANTHER" id="PTHR31370:SF2">
    <property type="entry name" value="OS08G0105100 PROTEIN"/>
    <property type="match status" value="1"/>
</dbReference>
<protein>
    <recommendedName>
        <fullName evidence="3">F-box protein</fullName>
    </recommendedName>
</protein>
<reference evidence="1" key="2">
    <citation type="journal article" date="2023" name="Int. J. Mol. Sci.">
        <title>De Novo Assembly and Annotation of 11 Diverse Shrub Willow (Salix) Genomes Reveals Novel Gene Organization in Sex-Linked Regions.</title>
        <authorList>
            <person name="Hyden B."/>
            <person name="Feng K."/>
            <person name="Yates T.B."/>
            <person name="Jawdy S."/>
            <person name="Cereghino C."/>
            <person name="Smart L.B."/>
            <person name="Muchero W."/>
        </authorList>
    </citation>
    <scope>NUCLEOTIDE SEQUENCE</scope>
    <source>
        <tissue evidence="1">Shoot tip</tissue>
    </source>
</reference>
<reference evidence="1" key="1">
    <citation type="submission" date="2022-10" db="EMBL/GenBank/DDBJ databases">
        <authorList>
            <person name="Hyden B.L."/>
            <person name="Feng K."/>
            <person name="Yates T."/>
            <person name="Jawdy S."/>
            <person name="Smart L.B."/>
            <person name="Muchero W."/>
        </authorList>
    </citation>
    <scope>NUCLEOTIDE SEQUENCE</scope>
    <source>
        <tissue evidence="1">Shoot tip</tissue>
    </source>
</reference>
<comment type="caution">
    <text evidence="1">The sequence shown here is derived from an EMBL/GenBank/DDBJ whole genome shotgun (WGS) entry which is preliminary data.</text>
</comment>
<dbReference type="PANTHER" id="PTHR31370">
    <property type="entry name" value="F-BOX PROTEIN FAMILY-LIKE"/>
    <property type="match status" value="1"/>
</dbReference>
<dbReference type="Pfam" id="PF12014">
    <property type="entry name" value="Cyclin_D1_bind"/>
    <property type="match status" value="1"/>
</dbReference>
<dbReference type="Proteomes" id="UP001141253">
    <property type="component" value="Chromosome 7"/>
</dbReference>
<evidence type="ECO:0008006" key="3">
    <source>
        <dbReference type="Google" id="ProtNLM"/>
    </source>
</evidence>
<evidence type="ECO:0000313" key="1">
    <source>
        <dbReference type="EMBL" id="KAJ6366254.1"/>
    </source>
</evidence>
<evidence type="ECO:0000313" key="2">
    <source>
        <dbReference type="Proteomes" id="UP001141253"/>
    </source>
</evidence>
<dbReference type="InterPro" id="IPR040275">
    <property type="entry name" value="At5g39450-like"/>
</dbReference>
<proteinExistence type="predicted"/>
<gene>
    <name evidence="1" type="ORF">OIU77_002773</name>
</gene>
<sequence length="93" mass="10334">MFIVNIDEPSQDPFPWDVDANSIPLTIEHAFAGKGIANGYGFRYPGSKPGSLYVIQNGLLAFVWKESRAVLNLQRLNLQELLKKGERVPAFAS</sequence>
<name>A0ABQ9AXP5_9ROSI</name>
<accession>A0ABQ9AXP5</accession>